<feature type="compositionally biased region" description="Basic and acidic residues" evidence="1">
    <location>
        <begin position="10"/>
        <end position="20"/>
    </location>
</feature>
<keyword evidence="2" id="KW-1133">Transmembrane helix</keyword>
<comment type="caution">
    <text evidence="3">The sequence shown here is derived from an EMBL/GenBank/DDBJ whole genome shotgun (WGS) entry which is preliminary data.</text>
</comment>
<sequence>KEEEEEEEEEKKKEKSDDKTMMTTELESTKLKSINAMTRNEDVYVSLIWFVLMSCLAFCWLSVFHGWSPLGGMLLHARYGRSCDLLFLSPSSSPLPSLHPLLLPIPSSSLPLSLSLSPYLCSCPGSSNNCAPLLVARVDYHSPHCDSGKEQGDADWARPMGHSGYCCNDCSAEVLWCENVNPFHSKTTLVCRDRDLVVQTPALLAPLQMYAHGGMFEHNYHYHISHPIPFEIILNPMFLLYVMHF</sequence>
<protein>
    <submittedName>
        <fullName evidence="3">Uncharacterized protein</fullName>
    </submittedName>
</protein>
<feature type="transmembrane region" description="Helical" evidence="2">
    <location>
        <begin position="43"/>
        <end position="64"/>
    </location>
</feature>
<feature type="non-terminal residue" evidence="3">
    <location>
        <position position="1"/>
    </location>
</feature>
<organism evidence="3 4">
    <name type="scientific">Reticulomyxa filosa</name>
    <dbReference type="NCBI Taxonomy" id="46433"/>
    <lineage>
        <taxon>Eukaryota</taxon>
        <taxon>Sar</taxon>
        <taxon>Rhizaria</taxon>
        <taxon>Retaria</taxon>
        <taxon>Foraminifera</taxon>
        <taxon>Monothalamids</taxon>
        <taxon>Reticulomyxidae</taxon>
        <taxon>Reticulomyxa</taxon>
    </lineage>
</organism>
<keyword evidence="2" id="KW-0812">Transmembrane</keyword>
<dbReference type="AlphaFoldDB" id="X6NE50"/>
<gene>
    <name evidence="3" type="ORF">RFI_13138</name>
</gene>
<evidence type="ECO:0000313" key="4">
    <source>
        <dbReference type="Proteomes" id="UP000023152"/>
    </source>
</evidence>
<name>X6NE50_RETFI</name>
<dbReference type="Proteomes" id="UP000023152">
    <property type="component" value="Unassembled WGS sequence"/>
</dbReference>
<dbReference type="EMBL" id="ASPP01009506">
    <property type="protein sequence ID" value="ETO24019.1"/>
    <property type="molecule type" value="Genomic_DNA"/>
</dbReference>
<reference evidence="3 4" key="1">
    <citation type="journal article" date="2013" name="Curr. Biol.">
        <title>The Genome of the Foraminiferan Reticulomyxa filosa.</title>
        <authorList>
            <person name="Glockner G."/>
            <person name="Hulsmann N."/>
            <person name="Schleicher M."/>
            <person name="Noegel A.A."/>
            <person name="Eichinger L."/>
            <person name="Gallinger C."/>
            <person name="Pawlowski J."/>
            <person name="Sierra R."/>
            <person name="Euteneuer U."/>
            <person name="Pillet L."/>
            <person name="Moustafa A."/>
            <person name="Platzer M."/>
            <person name="Groth M."/>
            <person name="Szafranski K."/>
            <person name="Schliwa M."/>
        </authorList>
    </citation>
    <scope>NUCLEOTIDE SEQUENCE [LARGE SCALE GENOMIC DNA]</scope>
</reference>
<evidence type="ECO:0000256" key="2">
    <source>
        <dbReference type="SAM" id="Phobius"/>
    </source>
</evidence>
<accession>X6NE50</accession>
<evidence type="ECO:0000256" key="1">
    <source>
        <dbReference type="SAM" id="MobiDB-lite"/>
    </source>
</evidence>
<proteinExistence type="predicted"/>
<keyword evidence="2" id="KW-0472">Membrane</keyword>
<keyword evidence="4" id="KW-1185">Reference proteome</keyword>
<feature type="region of interest" description="Disordered" evidence="1">
    <location>
        <begin position="1"/>
        <end position="23"/>
    </location>
</feature>
<evidence type="ECO:0000313" key="3">
    <source>
        <dbReference type="EMBL" id="ETO24019.1"/>
    </source>
</evidence>